<dbReference type="Gene3D" id="2.20.70.10">
    <property type="match status" value="1"/>
</dbReference>
<gene>
    <name evidence="5" type="ORF">PHYSODRAFT_488306</name>
</gene>
<dbReference type="PANTHER" id="PTHR13371">
    <property type="entry name" value="GLYCINE-, GLUTAMATE-, THIENYLCYCLOHEXYLPIPERIDINE-BINDING PROTEIN"/>
    <property type="match status" value="1"/>
</dbReference>
<dbReference type="PANTHER" id="PTHR13371:SF0">
    <property type="entry name" value="CENTROSOMAL PROTEIN OF 104 KDA"/>
    <property type="match status" value="1"/>
</dbReference>
<accession>G4Z988</accession>
<dbReference type="Gene3D" id="1.25.10.10">
    <property type="entry name" value="Leucine-rich Repeat Variant"/>
    <property type="match status" value="4"/>
</dbReference>
<evidence type="ECO:0000256" key="1">
    <source>
        <dbReference type="PROSITE-ProRule" id="PRU00023"/>
    </source>
</evidence>
<sequence>MQGKWLVQSDDYGNLYFYNTITGESVWELPEEEENEDQQDKAVEVERPQAHYSVYAIAVGVADTMVNIVETIENSAEKLKNSKIRRKFVSPAAEKRFLKNKENEEKKKRHLRDRTITAYISVLVPKIEPGGAGEGGEKRRQVRTLFTAEESRRWQRERELEREAKRRATRRARRQHQAKVEALHKHQQMLINFRSDLMKYLLGKILCSTELQRQRILLLTTPQMLAEMMERKKELQMKMEPEVAEKMAEEERLVKQKYEKNLLKVFTTIDEAGAGKLHLLQILFGVFSKEKPQKYAAKVRGLAELLNSTELQRFLIDFVSQSARKDVGEPRLVTAAEFREFVAIFEEVLDHYSGVKAAVDDAENDIEATLAAAADSSSGGASLARARMGAMSAKKIQHELAALKEHEQQLQKIREREKWQGYGPKGDSLVEFKEEWEKNHHHRFIRLDESLPVFCCLCRRRKWELWRREQEEIESEFRSHWPTMHALRVKDEELRFVQERDRKNGIPVEETEPKQELDIPTNEVQPEKYELTANKPQRRVHKKHAPRSPGKRAKAPPTNEVVERVKVFEAEENERKLMYTEEINMLIMLERNRRSVERPLLRIQDGAHDAFVRLMEHCVNPSGFLSRLEFERCLAFFPPQRMVLAMTDKAVVSFETSNRLVLQTILCRSESMGDYIFEQVTNMQKSLRSPFVAKVSSAHKHMFQLFSELGLLVECWPVVFVVSEYFTEGSWLNYYRTNFIDVPKEAVKYAAVEHHLRNVFREVASGLAAMHSLGLLHLNINLGSIYVSNDTQDGGVHVKISGLLSWKHDYDADNLKASDMHDCFNYSYAPPEVVKELPITAKSDAWMLGCALCEALFMWQRQQLMLSTASQPAQAVQPLIFHSKSIGELLQQLPIATSASMRSIIRMLLQPNPAQRPNMGQPLRLVMSKTPAQMATLKELFLAAQQDDFDAVRDYLQVVLHDEAEANTDSSKAIESIVEAKTKNSLLHYACDNGNLEACKYLLMCEGMATAFLNEINAFGHTPLFYAASSGKLPLVKWLISNGADIDTDYSDRSDVVPRDGDLGIFTPLQIACYRGHEGVANFLVECNAELSGTRRNGKTPLHFASAENHPAIVKLLIEAGADVHACDGEGKTPVDVANSAVLSLLLPEEYGAQNEDGSALEGAAGDIGDDDDEFEGDEETKGAMEGVKGAFGAEIARSFRSKTWKTRVVAITDASMCFQNVFKGKNLVKLFDGACVMMEMALQDAVTQVASSCCTSLLKVAFNAAMSEKDFHTKQFHDERPVIDRIASALLVRGAGSNEKDASEAVTSLLFLICKSVDITRYLTAQISQMMVSSSSAQPVLSPSKEGSSAGLSALSANVSWRHQLVAIKILNAIANQYRMDEKSSGLSFANAMKINMKGTPEAIYEHTKSWCESLFKQQNQHLKPSIQAKINTGLKNALQKSKRLSIRSDESSDRGDDNRNGVGGANAAAFDVPTAALSPRSKASQREDDLPYAEPIQGQNKDIAVDMLECFGEKATRCLFSNAWAPRVEALSYVQYLVETRQLSFAAQSTNSSISQRTLVSAMQTTLMQALQDRVNSVFEAGVSLLMEVSIAFDSVVASPTDVTVMHDLVRPLIPRLLVKLGDSKNRLHVTTEDALLLLSRQASCIGPVFLLEEMIACDRNSSPQTLSATYLTNKMALVSKLMLEFGIVESSGEKGLLPIRNVLQLALQVCEHKDQNVRLMSLQIVADTLQVARSTAMPFIDALARSSRQKLISKLVERGVMESDMLMDEVDDFDIPTETARPGTSGGIRPPTASGSSTKHRPALANPSLSANAPSSSSQSSSASQSQPVQLPYGTALTTEQKELFANIIQGFGEELVRCLLDKAWAQREAAVREVERQVVCCVSGRVATDTALPKTLEALGMLAQVLEIGLNDTVARVFQCALRLFQVIATDFLPLVASEHQYVDEILENVVGLVLQKLGDTKQRLRQDCYTLLHSMASLGHMGHARMCKMLAEKYQQLSSSSNAVAASPLVIGELLRLFTTLVREAPAGDNHKQPDLTLILGIVRPALENKHVDVRNAAITTYTTIYEATNGGTSDSYGVVDPNSFLADLKPSMRETITRSVVQITKALPTSSLARENDDSSRPEIDSGRKLQRPLGVDAHKLGQICSAEITELLTSPSGTAAQRCLGVDKLVDYLTSSTPDPKFKGAWETCCLLVKQLMLETTPTVCLAAFELLQLLIDPPAQNYGRDGQDYAIPWGEWGVHLVLGSTIRSVVQLSASESVRVRSKVSDILRLVAGKSAVGKNAVCNAILSAPEQSDMSGSAGESISARKIAFTKLRWQLSLRLELLYEFLVVTDSSNGGAPSPPAMGRRKSTSRTAKSSSTSSEPLGLVNVVPFLGSCVTHPSPLIRTASAKFMRFLRSTSEEELTTFLQSSCSPALQRRLQTLMAHAARDEDEEGNNADHFDADRTTCVRGSRASHVRRVAALRPPRSVPVEEKQMMVDVFPPPNSAPGKSRRSGGDADDEDDSMNDGRSQKQPIWLDQQLGSSRKAPSASDMFGALSFDDGEPEGPIMVGGGAAGLMKARRKSTHRGTSSNNDEINERTRYGVY</sequence>
<evidence type="ECO:0000259" key="3">
    <source>
        <dbReference type="PROSITE" id="PS50011"/>
    </source>
</evidence>
<feature type="compositionally biased region" description="Low complexity" evidence="2">
    <location>
        <begin position="2359"/>
        <end position="2369"/>
    </location>
</feature>
<dbReference type="SUPFAM" id="SSF51045">
    <property type="entry name" value="WW domain"/>
    <property type="match status" value="1"/>
</dbReference>
<protein>
    <recommendedName>
        <fullName evidence="7">AGC/PKC protein kinase</fullName>
    </recommendedName>
</protein>
<feature type="region of interest" description="Disordered" evidence="2">
    <location>
        <begin position="1776"/>
        <end position="1832"/>
    </location>
</feature>
<dbReference type="SMART" id="SM01349">
    <property type="entry name" value="TOG"/>
    <property type="match status" value="2"/>
</dbReference>
<feature type="compositionally biased region" description="Basic residues" evidence="2">
    <location>
        <begin position="536"/>
        <end position="554"/>
    </location>
</feature>
<dbReference type="Proteomes" id="UP000002640">
    <property type="component" value="Unassembled WGS sequence"/>
</dbReference>
<dbReference type="OMA" id="PWGEWGV"/>
<dbReference type="Gene3D" id="1.10.510.10">
    <property type="entry name" value="Transferase(Phosphotransferase) domain 1"/>
    <property type="match status" value="1"/>
</dbReference>
<feature type="compositionally biased region" description="Basic and acidic residues" evidence="2">
    <location>
        <begin position="1448"/>
        <end position="1461"/>
    </location>
</feature>
<dbReference type="GO" id="GO:0005524">
    <property type="term" value="F:ATP binding"/>
    <property type="evidence" value="ECO:0007669"/>
    <property type="project" value="InterPro"/>
</dbReference>
<dbReference type="PROSITE" id="PS50011">
    <property type="entry name" value="PROTEIN_KINASE_DOM"/>
    <property type="match status" value="1"/>
</dbReference>
<feature type="compositionally biased region" description="Acidic residues" evidence="2">
    <location>
        <begin position="1168"/>
        <end position="1178"/>
    </location>
</feature>
<feature type="region of interest" description="Disordered" evidence="2">
    <location>
        <begin position="1156"/>
        <end position="1178"/>
    </location>
</feature>
<keyword evidence="1" id="KW-0040">ANK repeat</keyword>
<name>G4Z988_PHYSP</name>
<dbReference type="SUPFAM" id="SSF56112">
    <property type="entry name" value="Protein kinase-like (PK-like)"/>
    <property type="match status" value="1"/>
</dbReference>
<feature type="region of interest" description="Disordered" evidence="2">
    <location>
        <begin position="2472"/>
        <end position="2592"/>
    </location>
</feature>
<dbReference type="InterPro" id="IPR034085">
    <property type="entry name" value="TOG"/>
</dbReference>
<dbReference type="InParanoid" id="G4Z988"/>
<dbReference type="Pfam" id="PF00069">
    <property type="entry name" value="Pkinase"/>
    <property type="match status" value="1"/>
</dbReference>
<dbReference type="InterPro" id="IPR002110">
    <property type="entry name" value="Ankyrin_rpt"/>
</dbReference>
<evidence type="ECO:0000259" key="4">
    <source>
        <dbReference type="PROSITE" id="PS50020"/>
    </source>
</evidence>
<dbReference type="PROSITE" id="PS50020">
    <property type="entry name" value="WW_DOMAIN_2"/>
    <property type="match status" value="1"/>
</dbReference>
<evidence type="ECO:0008006" key="7">
    <source>
        <dbReference type="Google" id="ProtNLM"/>
    </source>
</evidence>
<feature type="region of interest" description="Disordered" evidence="2">
    <location>
        <begin position="2343"/>
        <end position="2369"/>
    </location>
</feature>
<dbReference type="PRINTS" id="PR01415">
    <property type="entry name" value="ANKYRIN"/>
</dbReference>
<dbReference type="InterPro" id="IPR036770">
    <property type="entry name" value="Ankyrin_rpt-contain_sf"/>
</dbReference>
<evidence type="ECO:0000256" key="2">
    <source>
        <dbReference type="SAM" id="MobiDB-lite"/>
    </source>
</evidence>
<dbReference type="Gene3D" id="1.25.40.20">
    <property type="entry name" value="Ankyrin repeat-containing domain"/>
    <property type="match status" value="2"/>
</dbReference>
<feature type="region of interest" description="Disordered" evidence="2">
    <location>
        <begin position="1443"/>
        <end position="1468"/>
    </location>
</feature>
<dbReference type="InterPro" id="IPR011009">
    <property type="entry name" value="Kinase-like_dom_sf"/>
</dbReference>
<dbReference type="Pfam" id="PF21040">
    <property type="entry name" value="CEP104-like_TOG"/>
    <property type="match status" value="3"/>
</dbReference>
<dbReference type="InterPro" id="IPR016024">
    <property type="entry name" value="ARM-type_fold"/>
</dbReference>
<organism evidence="5 6">
    <name type="scientific">Phytophthora sojae (strain P6497)</name>
    <name type="common">Soybean stem and root rot agent</name>
    <name type="synonym">Phytophthora megasperma f. sp. glycines</name>
    <dbReference type="NCBI Taxonomy" id="1094619"/>
    <lineage>
        <taxon>Eukaryota</taxon>
        <taxon>Sar</taxon>
        <taxon>Stramenopiles</taxon>
        <taxon>Oomycota</taxon>
        <taxon>Peronosporomycetes</taxon>
        <taxon>Peronosporales</taxon>
        <taxon>Peronosporaceae</taxon>
        <taxon>Phytophthora</taxon>
    </lineage>
</organism>
<dbReference type="RefSeq" id="XP_009523859.1">
    <property type="nucleotide sequence ID" value="XM_009525564.1"/>
</dbReference>
<dbReference type="KEGG" id="psoj:PHYSODRAFT_488306"/>
<dbReference type="GeneID" id="20656270"/>
<dbReference type="InterPro" id="IPR000719">
    <property type="entry name" value="Prot_kinase_dom"/>
</dbReference>
<evidence type="ECO:0000313" key="6">
    <source>
        <dbReference type="Proteomes" id="UP000002640"/>
    </source>
</evidence>
<proteinExistence type="predicted"/>
<dbReference type="GO" id="GO:0004672">
    <property type="term" value="F:protein kinase activity"/>
    <property type="evidence" value="ECO:0007669"/>
    <property type="project" value="InterPro"/>
</dbReference>
<feature type="domain" description="WW" evidence="4">
    <location>
        <begin position="1"/>
        <end position="32"/>
    </location>
</feature>
<feature type="compositionally biased region" description="Basic and acidic residues" evidence="2">
    <location>
        <begin position="2583"/>
        <end position="2592"/>
    </location>
</feature>
<feature type="repeat" description="ANK" evidence="1">
    <location>
        <begin position="1097"/>
        <end position="1129"/>
    </location>
</feature>
<feature type="region of interest" description="Disordered" evidence="2">
    <location>
        <begin position="501"/>
        <end position="559"/>
    </location>
</feature>
<dbReference type="SMART" id="SM00220">
    <property type="entry name" value="S_TKc"/>
    <property type="match status" value="1"/>
</dbReference>
<feature type="domain" description="Protein kinase" evidence="3">
    <location>
        <begin position="597"/>
        <end position="942"/>
    </location>
</feature>
<feature type="compositionally biased region" description="Low complexity" evidence="2">
    <location>
        <begin position="1806"/>
        <end position="1831"/>
    </location>
</feature>
<reference evidence="5 6" key="1">
    <citation type="journal article" date="2006" name="Science">
        <title>Phytophthora genome sequences uncover evolutionary origins and mechanisms of pathogenesis.</title>
        <authorList>
            <person name="Tyler B.M."/>
            <person name="Tripathy S."/>
            <person name="Zhang X."/>
            <person name="Dehal P."/>
            <person name="Jiang R.H."/>
            <person name="Aerts A."/>
            <person name="Arredondo F.D."/>
            <person name="Baxter L."/>
            <person name="Bensasson D."/>
            <person name="Beynon J.L."/>
            <person name="Chapman J."/>
            <person name="Damasceno C.M."/>
            <person name="Dorrance A.E."/>
            <person name="Dou D."/>
            <person name="Dickerman A.W."/>
            <person name="Dubchak I.L."/>
            <person name="Garbelotto M."/>
            <person name="Gijzen M."/>
            <person name="Gordon S.G."/>
            <person name="Govers F."/>
            <person name="Grunwald N.J."/>
            <person name="Huang W."/>
            <person name="Ivors K.L."/>
            <person name="Jones R.W."/>
            <person name="Kamoun S."/>
            <person name="Krampis K."/>
            <person name="Lamour K.H."/>
            <person name="Lee M.K."/>
            <person name="McDonald W.H."/>
            <person name="Medina M."/>
            <person name="Meijer H.J."/>
            <person name="Nordberg E.K."/>
            <person name="Maclean D.J."/>
            <person name="Ospina-Giraldo M.D."/>
            <person name="Morris P.F."/>
            <person name="Phuntumart V."/>
            <person name="Putnam N.H."/>
            <person name="Rash S."/>
            <person name="Rose J.K."/>
            <person name="Sakihama Y."/>
            <person name="Salamov A.A."/>
            <person name="Savidor A."/>
            <person name="Scheuring C.F."/>
            <person name="Smith B.M."/>
            <person name="Sobral B.W."/>
            <person name="Terry A."/>
            <person name="Torto-Alalibo T.A."/>
            <person name="Win J."/>
            <person name="Xu Z."/>
            <person name="Zhang H."/>
            <person name="Grigoriev I.V."/>
            <person name="Rokhsar D.S."/>
            <person name="Boore J.L."/>
        </authorList>
    </citation>
    <scope>NUCLEOTIDE SEQUENCE [LARGE SCALE GENOMIC DNA]</scope>
    <source>
        <strain evidence="5 6">P6497</strain>
    </source>
</reference>
<dbReference type="GO" id="GO:0005929">
    <property type="term" value="C:cilium"/>
    <property type="evidence" value="ECO:0007669"/>
    <property type="project" value="TreeGrafter"/>
</dbReference>
<dbReference type="InterPro" id="IPR001202">
    <property type="entry name" value="WW_dom"/>
</dbReference>
<dbReference type="SUPFAM" id="SSF48403">
    <property type="entry name" value="Ankyrin repeat"/>
    <property type="match status" value="1"/>
</dbReference>
<dbReference type="PROSITE" id="PS50297">
    <property type="entry name" value="ANK_REP_REGION"/>
    <property type="match status" value="2"/>
</dbReference>
<feature type="repeat" description="ANK" evidence="1">
    <location>
        <begin position="1019"/>
        <end position="1051"/>
    </location>
</feature>
<dbReference type="InterPro" id="IPR052607">
    <property type="entry name" value="CEP104-like"/>
</dbReference>
<keyword evidence="6" id="KW-1185">Reference proteome</keyword>
<dbReference type="InterPro" id="IPR036020">
    <property type="entry name" value="WW_dom_sf"/>
</dbReference>
<evidence type="ECO:0000313" key="5">
    <source>
        <dbReference type="EMBL" id="EGZ21142.1"/>
    </source>
</evidence>
<dbReference type="SMART" id="SM00248">
    <property type="entry name" value="ANK"/>
    <property type="match status" value="5"/>
</dbReference>
<dbReference type="PROSITE" id="PS50088">
    <property type="entry name" value="ANK_REPEAT"/>
    <property type="match status" value="2"/>
</dbReference>
<dbReference type="SUPFAM" id="SSF48371">
    <property type="entry name" value="ARM repeat"/>
    <property type="match status" value="1"/>
</dbReference>
<dbReference type="InterPro" id="IPR011989">
    <property type="entry name" value="ARM-like"/>
</dbReference>
<dbReference type="EMBL" id="JH159153">
    <property type="protein sequence ID" value="EGZ21142.1"/>
    <property type="molecule type" value="Genomic_DNA"/>
</dbReference>
<dbReference type="Pfam" id="PF12796">
    <property type="entry name" value="Ank_2"/>
    <property type="match status" value="2"/>
</dbReference>